<organism evidence="6 7">
    <name type="scientific">Monopterus albus</name>
    <name type="common">Swamp eel</name>
    <dbReference type="NCBI Taxonomy" id="43700"/>
    <lineage>
        <taxon>Eukaryota</taxon>
        <taxon>Metazoa</taxon>
        <taxon>Chordata</taxon>
        <taxon>Craniata</taxon>
        <taxon>Vertebrata</taxon>
        <taxon>Euteleostomi</taxon>
        <taxon>Actinopterygii</taxon>
        <taxon>Neopterygii</taxon>
        <taxon>Teleostei</taxon>
        <taxon>Neoteleostei</taxon>
        <taxon>Acanthomorphata</taxon>
        <taxon>Anabantaria</taxon>
        <taxon>Synbranchiformes</taxon>
        <taxon>Synbranchidae</taxon>
        <taxon>Monopterus</taxon>
    </lineage>
</organism>
<dbReference type="PROSITE" id="PS50915">
    <property type="entry name" value="CRYSTALLIN_BETA_GAMMA"/>
    <property type="match status" value="1"/>
</dbReference>
<evidence type="ECO:0000256" key="3">
    <source>
        <dbReference type="ARBA" id="ARBA00022613"/>
    </source>
</evidence>
<dbReference type="Pfam" id="PF01498">
    <property type="entry name" value="HTH_Tnp_Tc3_2"/>
    <property type="match status" value="1"/>
</dbReference>
<evidence type="ECO:0000259" key="5">
    <source>
        <dbReference type="PROSITE" id="PS50915"/>
    </source>
</evidence>
<evidence type="ECO:0000313" key="6">
    <source>
        <dbReference type="Ensembl" id="ENSMALP00000024796.1"/>
    </source>
</evidence>
<reference evidence="6" key="2">
    <citation type="submission" date="2025-09" db="UniProtKB">
        <authorList>
            <consortium name="Ensembl"/>
        </authorList>
    </citation>
    <scope>IDENTIFICATION</scope>
</reference>
<dbReference type="GO" id="GO:0002088">
    <property type="term" value="P:lens development in camera-type eye"/>
    <property type="evidence" value="ECO:0007669"/>
    <property type="project" value="TreeGrafter"/>
</dbReference>
<sequence>MELYQSGKGYKAISKAWGLQRTTVRAIIHKWRKHGTVENLPRSGQPTKITPRAQRQLIQEVTKDPTTTSKELQASLASVKVSVHDSTIRKRLGKNGLHGRFYEDRNFQRRTYECSSDCSDIHIGCFVVYDRPNYMGNQVFLRRGEYSDFQCMGSMRGMMRMAMMDTIRSCRMIPMHRGQFRMRIYERENFRGQMHKLMVDCESLQDRYYMSDCQSCNVMDGHWLMFEQPGEYRDLRDMGLSSILRISSIRRNMEMC</sequence>
<dbReference type="Pfam" id="PF25787">
    <property type="entry name" value="HTH_SB"/>
    <property type="match status" value="1"/>
</dbReference>
<dbReference type="InterPro" id="IPR036388">
    <property type="entry name" value="WH-like_DNA-bd_sf"/>
</dbReference>
<dbReference type="Ensembl" id="ENSMALT00000025264.1">
    <property type="protein sequence ID" value="ENSMALP00000024796.1"/>
    <property type="gene ID" value="ENSMALG00000016969.1"/>
</dbReference>
<dbReference type="GO" id="GO:0003677">
    <property type="term" value="F:DNA binding"/>
    <property type="evidence" value="ECO:0007669"/>
    <property type="project" value="InterPro"/>
</dbReference>
<keyword evidence="3" id="KW-0273">Eye lens protein</keyword>
<keyword evidence="7" id="KW-1185">Reference proteome</keyword>
<accession>A0A3Q3R1T6</accession>
<dbReference type="SMART" id="SM00247">
    <property type="entry name" value="XTALbg"/>
    <property type="match status" value="2"/>
</dbReference>
<evidence type="ECO:0000256" key="4">
    <source>
        <dbReference type="ARBA" id="ARBA00022737"/>
    </source>
</evidence>
<dbReference type="Pfam" id="PF00030">
    <property type="entry name" value="Crystall"/>
    <property type="match status" value="1"/>
</dbReference>
<dbReference type="PANTHER" id="PTHR11818">
    <property type="entry name" value="BETA/GAMMA CRYSTALLIN"/>
    <property type="match status" value="1"/>
</dbReference>
<dbReference type="PRINTS" id="PR01367">
    <property type="entry name" value="BGCRYSTALLIN"/>
</dbReference>
<evidence type="ECO:0000256" key="2">
    <source>
        <dbReference type="ARBA" id="ARBA00009646"/>
    </source>
</evidence>
<name>A0A3Q3R1T6_MONAL</name>
<dbReference type="InterPro" id="IPR002492">
    <property type="entry name" value="Transposase_Tc1-like"/>
</dbReference>
<dbReference type="SUPFAM" id="SSF46689">
    <property type="entry name" value="Homeodomain-like"/>
    <property type="match status" value="1"/>
</dbReference>
<comment type="similarity">
    <text evidence="2">Belongs to the beta/gamma-crystallin family.</text>
</comment>
<evidence type="ECO:0000313" key="7">
    <source>
        <dbReference type="Proteomes" id="UP000261600"/>
    </source>
</evidence>
<dbReference type="PANTHER" id="PTHR11818:SF119">
    <property type="entry name" value="GAMMA-CRYSTALLIN D"/>
    <property type="match status" value="1"/>
</dbReference>
<dbReference type="GO" id="GO:0006313">
    <property type="term" value="P:DNA transposition"/>
    <property type="evidence" value="ECO:0007669"/>
    <property type="project" value="InterPro"/>
</dbReference>
<dbReference type="InterPro" id="IPR009057">
    <property type="entry name" value="Homeodomain-like_sf"/>
</dbReference>
<dbReference type="Gene3D" id="2.60.20.10">
    <property type="entry name" value="Crystallins"/>
    <property type="match status" value="2"/>
</dbReference>
<feature type="domain" description="Beta/gamma crystallin 'Greek key'" evidence="5">
    <location>
        <begin position="124"/>
        <end position="174"/>
    </location>
</feature>
<dbReference type="AlphaFoldDB" id="A0A3Q3R1T6"/>
<dbReference type="Gene3D" id="1.10.10.10">
    <property type="entry name" value="Winged helix-like DNA-binding domain superfamily/Winged helix DNA-binding domain"/>
    <property type="match status" value="1"/>
</dbReference>
<protein>
    <recommendedName>
        <fullName evidence="5">Beta/gamma crystallin 'Greek key' domain-containing protein</fullName>
    </recommendedName>
</protein>
<evidence type="ECO:0000256" key="1">
    <source>
        <dbReference type="ARBA" id="ARBA00003689"/>
    </source>
</evidence>
<dbReference type="InterPro" id="IPR001064">
    <property type="entry name" value="Beta/gamma_crystallin"/>
</dbReference>
<dbReference type="Proteomes" id="UP000261600">
    <property type="component" value="Unplaced"/>
</dbReference>
<dbReference type="GO" id="GO:0015074">
    <property type="term" value="P:DNA integration"/>
    <property type="evidence" value="ECO:0007669"/>
    <property type="project" value="InterPro"/>
</dbReference>
<dbReference type="GO" id="GO:0005212">
    <property type="term" value="F:structural constituent of eye lens"/>
    <property type="evidence" value="ECO:0007669"/>
    <property type="project" value="UniProtKB-KW"/>
</dbReference>
<proteinExistence type="inferred from homology"/>
<comment type="function">
    <text evidence="1">Crystallins are the dominant structural components of the vertebrate eye lens.</text>
</comment>
<reference evidence="6" key="1">
    <citation type="submission" date="2025-08" db="UniProtKB">
        <authorList>
            <consortium name="Ensembl"/>
        </authorList>
    </citation>
    <scope>IDENTIFICATION</scope>
</reference>
<keyword evidence="4" id="KW-0677">Repeat</keyword>
<dbReference type="GO" id="GO:0007601">
    <property type="term" value="P:visual perception"/>
    <property type="evidence" value="ECO:0007669"/>
    <property type="project" value="TreeGrafter"/>
</dbReference>
<dbReference type="InterPro" id="IPR011024">
    <property type="entry name" value="G_crystallin-like"/>
</dbReference>
<dbReference type="InterPro" id="IPR057667">
    <property type="entry name" value="HTH_SB"/>
</dbReference>
<dbReference type="InterPro" id="IPR050252">
    <property type="entry name" value="Beta/Gamma-Crystallin"/>
</dbReference>
<dbReference type="SUPFAM" id="SSF49695">
    <property type="entry name" value="gamma-Crystallin-like"/>
    <property type="match status" value="1"/>
</dbReference>